<dbReference type="Proteomes" id="UP000282977">
    <property type="component" value="Unassembled WGS sequence"/>
</dbReference>
<evidence type="ECO:0000256" key="1">
    <source>
        <dbReference type="SAM" id="MobiDB-lite"/>
    </source>
</evidence>
<dbReference type="RefSeq" id="WP_127688698.1">
    <property type="nucleotide sequence ID" value="NZ_RZUL01000001.1"/>
</dbReference>
<name>A0A437JBL3_9SPHN</name>
<dbReference type="EMBL" id="RZUL01000001">
    <property type="protein sequence ID" value="RVT43163.1"/>
    <property type="molecule type" value="Genomic_DNA"/>
</dbReference>
<evidence type="ECO:0000313" key="3">
    <source>
        <dbReference type="Proteomes" id="UP000282977"/>
    </source>
</evidence>
<gene>
    <name evidence="2" type="ORF">ENE74_00535</name>
</gene>
<proteinExistence type="predicted"/>
<dbReference type="AlphaFoldDB" id="A0A437JBL3"/>
<organism evidence="2 3">
    <name type="scientific">Sphingobium algorifonticola</name>
    <dbReference type="NCBI Taxonomy" id="2008318"/>
    <lineage>
        <taxon>Bacteria</taxon>
        <taxon>Pseudomonadati</taxon>
        <taxon>Pseudomonadota</taxon>
        <taxon>Alphaproteobacteria</taxon>
        <taxon>Sphingomonadales</taxon>
        <taxon>Sphingomonadaceae</taxon>
        <taxon>Sphingobium</taxon>
    </lineage>
</organism>
<comment type="caution">
    <text evidence="2">The sequence shown here is derived from an EMBL/GenBank/DDBJ whole genome shotgun (WGS) entry which is preliminary data.</text>
</comment>
<evidence type="ECO:0000313" key="2">
    <source>
        <dbReference type="EMBL" id="RVT43163.1"/>
    </source>
</evidence>
<sequence length="120" mass="11908">MYKIFALVVLLGAPVLVTVIDNLLPKKPVVAQVDSRGFADKGEAGSTSRAAPSAPFVASAAPSVAGVPALDPTGIAPAPMLDPGSAPQSVPEPATSAVPLGEAFVPPPPGADMSADDDRP</sequence>
<feature type="region of interest" description="Disordered" evidence="1">
    <location>
        <begin position="68"/>
        <end position="120"/>
    </location>
</feature>
<keyword evidence="3" id="KW-1185">Reference proteome</keyword>
<reference evidence="2 3" key="1">
    <citation type="submission" date="2019-01" db="EMBL/GenBank/DDBJ databases">
        <authorList>
            <person name="Chen W.-M."/>
        </authorList>
    </citation>
    <scope>NUCLEOTIDE SEQUENCE [LARGE SCALE GENOMIC DNA]</scope>
    <source>
        <strain evidence="2 3">TLA-22</strain>
    </source>
</reference>
<protein>
    <submittedName>
        <fullName evidence="2">Uncharacterized protein</fullName>
    </submittedName>
</protein>
<accession>A0A437JBL3</accession>